<gene>
    <name evidence="3" type="ORF">RIMI_LOCUS3177136</name>
</gene>
<evidence type="ECO:0000256" key="1">
    <source>
        <dbReference type="SAM" id="Coils"/>
    </source>
</evidence>
<name>A0ABN9L0Q5_9NEOB</name>
<organism evidence="3 4">
    <name type="scientific">Ranitomeya imitator</name>
    <name type="common">mimic poison frog</name>
    <dbReference type="NCBI Taxonomy" id="111125"/>
    <lineage>
        <taxon>Eukaryota</taxon>
        <taxon>Metazoa</taxon>
        <taxon>Chordata</taxon>
        <taxon>Craniata</taxon>
        <taxon>Vertebrata</taxon>
        <taxon>Euteleostomi</taxon>
        <taxon>Amphibia</taxon>
        <taxon>Batrachia</taxon>
        <taxon>Anura</taxon>
        <taxon>Neobatrachia</taxon>
        <taxon>Hyloidea</taxon>
        <taxon>Dendrobatidae</taxon>
        <taxon>Dendrobatinae</taxon>
        <taxon>Ranitomeya</taxon>
    </lineage>
</organism>
<reference evidence="3" key="1">
    <citation type="submission" date="2023-07" db="EMBL/GenBank/DDBJ databases">
        <authorList>
            <person name="Stuckert A."/>
        </authorList>
    </citation>
    <scope>NUCLEOTIDE SEQUENCE</scope>
</reference>
<dbReference type="Proteomes" id="UP001176940">
    <property type="component" value="Unassembled WGS sequence"/>
</dbReference>
<dbReference type="InterPro" id="IPR040311">
    <property type="entry name" value="CCDC3"/>
</dbReference>
<feature type="region of interest" description="Disordered" evidence="2">
    <location>
        <begin position="119"/>
        <end position="146"/>
    </location>
</feature>
<sequence length="146" mass="17032">MDENYNLLPHGVNFQDPIFPTHRKIIAYLQIYSTGIDPQIYSPDWEAQEDSRLMCDSVQRALLEEEERSKTLSQKVRFLEKANAHLREKVKNLKRALRQATEDIKKEVLSKQLLDKDKSLDIDHPKQSKKIISRPTKKATGNRMDS</sequence>
<keyword evidence="1" id="KW-0175">Coiled coil</keyword>
<dbReference type="PANTHER" id="PTHR31663:SF2">
    <property type="entry name" value="COILED-COIL DOMAIN-CONTAINING 3B"/>
    <property type="match status" value="1"/>
</dbReference>
<dbReference type="EMBL" id="CAUEEQ010004670">
    <property type="protein sequence ID" value="CAJ0927879.1"/>
    <property type="molecule type" value="Genomic_DNA"/>
</dbReference>
<feature type="coiled-coil region" evidence="1">
    <location>
        <begin position="62"/>
        <end position="110"/>
    </location>
</feature>
<comment type="caution">
    <text evidence="3">The sequence shown here is derived from an EMBL/GenBank/DDBJ whole genome shotgun (WGS) entry which is preliminary data.</text>
</comment>
<accession>A0ABN9L0Q5</accession>
<keyword evidence="4" id="KW-1185">Reference proteome</keyword>
<feature type="non-terminal residue" evidence="3">
    <location>
        <position position="146"/>
    </location>
</feature>
<evidence type="ECO:0000256" key="2">
    <source>
        <dbReference type="SAM" id="MobiDB-lite"/>
    </source>
</evidence>
<evidence type="ECO:0000313" key="4">
    <source>
        <dbReference type="Proteomes" id="UP001176940"/>
    </source>
</evidence>
<dbReference type="PANTHER" id="PTHR31663">
    <property type="entry name" value="COILED-COIL DOMAIN-CONTAINING PROTEIN 3"/>
    <property type="match status" value="1"/>
</dbReference>
<feature type="compositionally biased region" description="Basic residues" evidence="2">
    <location>
        <begin position="127"/>
        <end position="137"/>
    </location>
</feature>
<proteinExistence type="predicted"/>
<protein>
    <submittedName>
        <fullName evidence="3">Uncharacterized protein</fullName>
    </submittedName>
</protein>
<evidence type="ECO:0000313" key="3">
    <source>
        <dbReference type="EMBL" id="CAJ0927879.1"/>
    </source>
</evidence>